<evidence type="ECO:0000313" key="3">
    <source>
        <dbReference type="EMBL" id="KAJ8348569.1"/>
    </source>
</evidence>
<evidence type="ECO:0000256" key="1">
    <source>
        <dbReference type="ARBA" id="ARBA00022723"/>
    </source>
</evidence>
<gene>
    <name evidence="3" type="ORF">SKAU_G00271580</name>
</gene>
<evidence type="ECO:0008006" key="5">
    <source>
        <dbReference type="Google" id="ProtNLM"/>
    </source>
</evidence>
<dbReference type="GO" id="GO:0017158">
    <property type="term" value="P:regulation of calcium ion-dependent exocytosis"/>
    <property type="evidence" value="ECO:0007669"/>
    <property type="project" value="TreeGrafter"/>
</dbReference>
<feature type="region of interest" description="Disordered" evidence="2">
    <location>
        <begin position="37"/>
        <end position="108"/>
    </location>
</feature>
<reference evidence="3" key="1">
    <citation type="journal article" date="2023" name="Science">
        <title>Genome structures resolve the early diversification of teleost fishes.</title>
        <authorList>
            <person name="Parey E."/>
            <person name="Louis A."/>
            <person name="Montfort J."/>
            <person name="Bouchez O."/>
            <person name="Roques C."/>
            <person name="Iampietro C."/>
            <person name="Lluch J."/>
            <person name="Castinel A."/>
            <person name="Donnadieu C."/>
            <person name="Desvignes T."/>
            <person name="Floi Bucao C."/>
            <person name="Jouanno E."/>
            <person name="Wen M."/>
            <person name="Mejri S."/>
            <person name="Dirks R."/>
            <person name="Jansen H."/>
            <person name="Henkel C."/>
            <person name="Chen W.J."/>
            <person name="Zahm M."/>
            <person name="Cabau C."/>
            <person name="Klopp C."/>
            <person name="Thompson A.W."/>
            <person name="Robinson-Rechavi M."/>
            <person name="Braasch I."/>
            <person name="Lecointre G."/>
            <person name="Bobe J."/>
            <person name="Postlethwait J.H."/>
            <person name="Berthelot C."/>
            <person name="Roest Crollius H."/>
            <person name="Guiguen Y."/>
        </authorList>
    </citation>
    <scope>NUCLEOTIDE SEQUENCE</scope>
    <source>
        <strain evidence="3">WJC10195</strain>
    </source>
</reference>
<dbReference type="OrthoDB" id="270970at2759"/>
<keyword evidence="1" id="KW-0479">Metal-binding</keyword>
<dbReference type="GO" id="GO:0098793">
    <property type="term" value="C:presynapse"/>
    <property type="evidence" value="ECO:0007669"/>
    <property type="project" value="GOC"/>
</dbReference>
<dbReference type="InterPro" id="IPR043566">
    <property type="entry name" value="Rabphilin/DOC2/Noc2"/>
</dbReference>
<dbReference type="GO" id="GO:0006887">
    <property type="term" value="P:exocytosis"/>
    <property type="evidence" value="ECO:0007669"/>
    <property type="project" value="TreeGrafter"/>
</dbReference>
<dbReference type="Proteomes" id="UP001152622">
    <property type="component" value="Chromosome 10"/>
</dbReference>
<proteinExistence type="predicted"/>
<accession>A0A9Q1IQM2</accession>
<dbReference type="PANTHER" id="PTHR45729:SF9">
    <property type="entry name" value="DOUBLE C2-LIKE DOMAIN-CONTAINING PROTEIN BETA"/>
    <property type="match status" value="1"/>
</dbReference>
<feature type="compositionally biased region" description="Low complexity" evidence="2">
    <location>
        <begin position="51"/>
        <end position="70"/>
    </location>
</feature>
<dbReference type="AlphaFoldDB" id="A0A9Q1IQM2"/>
<sequence length="298" mass="33131">MTLRKGEKTTISIQEHMAIDVCPGPIQPIKQISDYFPRYPRGLPPTAPPALSRAGSLRSSASQQSEGISSDQAREDDDLDRAFGATAAPPLSKKEEEPDVEGYDSDDSTTLGTLDFSLLYDQENNALHCTINKAKTGPARHRSDAPARGLFSEGLQLEGLAASPSLQHSNDSRYSMAGRGPQLRVRASHLMRFGRSHRCCRPLAQTEMGETSRATEINRATCFSLWLPDTVCSRTASTSRNCSSDLRQLRRGRYSGPGKMRFRRRQCVEVRRLLEERDNAVFREPRRRIGVAARPSAR</sequence>
<comment type="caution">
    <text evidence="3">The sequence shown here is derived from an EMBL/GenBank/DDBJ whole genome shotgun (WGS) entry which is preliminary data.</text>
</comment>
<organism evidence="3 4">
    <name type="scientific">Synaphobranchus kaupii</name>
    <name type="common">Kaup's arrowtooth eel</name>
    <dbReference type="NCBI Taxonomy" id="118154"/>
    <lineage>
        <taxon>Eukaryota</taxon>
        <taxon>Metazoa</taxon>
        <taxon>Chordata</taxon>
        <taxon>Craniata</taxon>
        <taxon>Vertebrata</taxon>
        <taxon>Euteleostomi</taxon>
        <taxon>Actinopterygii</taxon>
        <taxon>Neopterygii</taxon>
        <taxon>Teleostei</taxon>
        <taxon>Anguilliformes</taxon>
        <taxon>Synaphobranchidae</taxon>
        <taxon>Synaphobranchus</taxon>
    </lineage>
</organism>
<dbReference type="GO" id="GO:0046872">
    <property type="term" value="F:metal ion binding"/>
    <property type="evidence" value="ECO:0007669"/>
    <property type="project" value="UniProtKB-KW"/>
</dbReference>
<dbReference type="PANTHER" id="PTHR45729">
    <property type="entry name" value="RABPHILIN, ISOFORM A"/>
    <property type="match status" value="1"/>
</dbReference>
<evidence type="ECO:0000313" key="4">
    <source>
        <dbReference type="Proteomes" id="UP001152622"/>
    </source>
</evidence>
<dbReference type="EMBL" id="JAINUF010000010">
    <property type="protein sequence ID" value="KAJ8348569.1"/>
    <property type="molecule type" value="Genomic_DNA"/>
</dbReference>
<dbReference type="GO" id="GO:0061669">
    <property type="term" value="P:spontaneous neurotransmitter secretion"/>
    <property type="evidence" value="ECO:0007669"/>
    <property type="project" value="TreeGrafter"/>
</dbReference>
<protein>
    <recommendedName>
        <fullName evidence="5">Double C2-like domain-containing protein beta</fullName>
    </recommendedName>
</protein>
<keyword evidence="4" id="KW-1185">Reference proteome</keyword>
<name>A0A9Q1IQM2_SYNKA</name>
<evidence type="ECO:0000256" key="2">
    <source>
        <dbReference type="SAM" id="MobiDB-lite"/>
    </source>
</evidence>
<feature type="compositionally biased region" description="Acidic residues" evidence="2">
    <location>
        <begin position="97"/>
        <end position="107"/>
    </location>
</feature>